<name>A0A6N7KVT3_9ACTN</name>
<evidence type="ECO:0000313" key="2">
    <source>
        <dbReference type="Proteomes" id="UP000450000"/>
    </source>
</evidence>
<protein>
    <submittedName>
        <fullName evidence="1">Uncharacterized protein</fullName>
    </submittedName>
</protein>
<keyword evidence="2" id="KW-1185">Reference proteome</keyword>
<gene>
    <name evidence="1" type="ORF">F7Q99_19715</name>
</gene>
<organism evidence="1 2">
    <name type="scientific">Streptomyces kaniharaensis</name>
    <dbReference type="NCBI Taxonomy" id="212423"/>
    <lineage>
        <taxon>Bacteria</taxon>
        <taxon>Bacillati</taxon>
        <taxon>Actinomycetota</taxon>
        <taxon>Actinomycetes</taxon>
        <taxon>Kitasatosporales</taxon>
        <taxon>Streptomycetaceae</taxon>
        <taxon>Streptomyces</taxon>
    </lineage>
</organism>
<evidence type="ECO:0000313" key="1">
    <source>
        <dbReference type="EMBL" id="MQS14427.1"/>
    </source>
</evidence>
<dbReference type="RefSeq" id="WP_153463176.1">
    <property type="nucleotide sequence ID" value="NZ_WBOF01000001.1"/>
</dbReference>
<proteinExistence type="predicted"/>
<comment type="caution">
    <text evidence="1">The sequence shown here is derived from an EMBL/GenBank/DDBJ whole genome shotgun (WGS) entry which is preliminary data.</text>
</comment>
<dbReference type="Proteomes" id="UP000450000">
    <property type="component" value="Unassembled WGS sequence"/>
</dbReference>
<reference evidence="1 2" key="1">
    <citation type="submission" date="2019-09" db="EMBL/GenBank/DDBJ databases">
        <title>Genome Sequences of Streptomyces kaniharaensis ATCC 21070.</title>
        <authorList>
            <person name="Zhu W."/>
            <person name="De Crecy-Lagard V."/>
            <person name="Richards N.G."/>
        </authorList>
    </citation>
    <scope>NUCLEOTIDE SEQUENCE [LARGE SCALE GENOMIC DNA]</scope>
    <source>
        <strain evidence="1 2">SF-557</strain>
    </source>
</reference>
<sequence length="70" mass="7316">MTAAARRPDTPTGIVIRFDVGKAGRYVSAECQLDAHWACPGGIREVSGAVVLVCLCMEPLCACARHLSGG</sequence>
<dbReference type="AlphaFoldDB" id="A0A6N7KVT3"/>
<accession>A0A6N7KVT3</accession>
<dbReference type="OrthoDB" id="4344947at2"/>
<dbReference type="EMBL" id="WBOF01000001">
    <property type="protein sequence ID" value="MQS14427.1"/>
    <property type="molecule type" value="Genomic_DNA"/>
</dbReference>